<evidence type="ECO:0000313" key="2">
    <source>
        <dbReference type="EMBL" id="PIL33751.1"/>
    </source>
</evidence>
<evidence type="ECO:0000256" key="1">
    <source>
        <dbReference type="SAM" id="MobiDB-lite"/>
    </source>
</evidence>
<dbReference type="AlphaFoldDB" id="A0A2G8SJ18"/>
<gene>
    <name evidence="2" type="ORF">GSI_04376</name>
</gene>
<feature type="compositionally biased region" description="Basic and acidic residues" evidence="1">
    <location>
        <begin position="326"/>
        <end position="345"/>
    </location>
</feature>
<comment type="caution">
    <text evidence="2">The sequence shown here is derived from an EMBL/GenBank/DDBJ whole genome shotgun (WGS) entry which is preliminary data.</text>
</comment>
<evidence type="ECO:0000313" key="3">
    <source>
        <dbReference type="Proteomes" id="UP000230002"/>
    </source>
</evidence>
<name>A0A2G8SJ18_9APHY</name>
<proteinExistence type="predicted"/>
<sequence length="434" mass="48692">MPRRLPTPPPPDDSLFFTVVNPYPEQPYQSSQGRKVFARWIASIVGRQRLYAFYHRPKSPSMVIIEVSKDDFSNLDLRRLLGAHRWGAILKTPNNECWQKVDIEAFWLHKWSPEEDRSVHTYSLRVQSSSLSVLTSTESYRSDIVYPYPLPGFCQPPPEDIMRNPLCRPLRESLFSSSTEIICAAQQSARIPVPYRSLPVFDPSDDDFDFDNDSSSSDGLLPTPFGVTPPGLAPLPSTVSPTRFVPAIHGADTPKSGSVKIVLHSGSDADTEGEALWAGYGETDAPPPPDQCRVHGYMCSSGICRQQALRKRDALNEERERKRRQERNEWNMKREARQERRDWAARRRGSGSGGSGGEASRVRDDIPSWTTRGRDGRRAPASRSAAPGPPTQEHDKGDRGTVGLVYQRTRRTGGGLAIPTFGQIREWRNSPSPR</sequence>
<dbReference type="EMBL" id="AYKW01000007">
    <property type="protein sequence ID" value="PIL33751.1"/>
    <property type="molecule type" value="Genomic_DNA"/>
</dbReference>
<feature type="compositionally biased region" description="Basic and acidic residues" evidence="1">
    <location>
        <begin position="310"/>
        <end position="320"/>
    </location>
</feature>
<keyword evidence="3" id="KW-1185">Reference proteome</keyword>
<organism evidence="2 3">
    <name type="scientific">Ganoderma sinense ZZ0214-1</name>
    <dbReference type="NCBI Taxonomy" id="1077348"/>
    <lineage>
        <taxon>Eukaryota</taxon>
        <taxon>Fungi</taxon>
        <taxon>Dikarya</taxon>
        <taxon>Basidiomycota</taxon>
        <taxon>Agaricomycotina</taxon>
        <taxon>Agaricomycetes</taxon>
        <taxon>Polyporales</taxon>
        <taxon>Polyporaceae</taxon>
        <taxon>Ganoderma</taxon>
    </lineage>
</organism>
<feature type="compositionally biased region" description="Basic and acidic residues" evidence="1">
    <location>
        <begin position="360"/>
        <end position="378"/>
    </location>
</feature>
<feature type="region of interest" description="Disordered" evidence="1">
    <location>
        <begin position="308"/>
        <end position="434"/>
    </location>
</feature>
<protein>
    <submittedName>
        <fullName evidence="2">Uncharacterized protein</fullName>
    </submittedName>
</protein>
<dbReference type="OrthoDB" id="3243413at2759"/>
<dbReference type="Proteomes" id="UP000230002">
    <property type="component" value="Unassembled WGS sequence"/>
</dbReference>
<feature type="region of interest" description="Disordered" evidence="1">
    <location>
        <begin position="204"/>
        <end position="223"/>
    </location>
</feature>
<reference evidence="2 3" key="1">
    <citation type="journal article" date="2015" name="Sci. Rep.">
        <title>Chromosome-level genome map provides insights into diverse defense mechanisms in the medicinal fungus Ganoderma sinense.</title>
        <authorList>
            <person name="Zhu Y."/>
            <person name="Xu J."/>
            <person name="Sun C."/>
            <person name="Zhou S."/>
            <person name="Xu H."/>
            <person name="Nelson D.R."/>
            <person name="Qian J."/>
            <person name="Song J."/>
            <person name="Luo H."/>
            <person name="Xiang L."/>
            <person name="Li Y."/>
            <person name="Xu Z."/>
            <person name="Ji A."/>
            <person name="Wang L."/>
            <person name="Lu S."/>
            <person name="Hayward A."/>
            <person name="Sun W."/>
            <person name="Li X."/>
            <person name="Schwartz D.C."/>
            <person name="Wang Y."/>
            <person name="Chen S."/>
        </authorList>
    </citation>
    <scope>NUCLEOTIDE SEQUENCE [LARGE SCALE GENOMIC DNA]</scope>
    <source>
        <strain evidence="2 3">ZZ0214-1</strain>
    </source>
</reference>
<accession>A0A2G8SJ18</accession>